<feature type="domain" description="HTH cro/C1-type" evidence="1">
    <location>
        <begin position="30"/>
        <end position="82"/>
    </location>
</feature>
<dbReference type="AlphaFoldDB" id="A0A3V4SGS2"/>
<dbReference type="RefSeq" id="WP_116525926.1">
    <property type="nucleotide sequence ID" value="NZ_JADDHZ010000008.1"/>
</dbReference>
<reference evidence="2" key="2">
    <citation type="submission" date="2018-07" db="EMBL/GenBank/DDBJ databases">
        <authorList>
            <consortium name="NARMS: The National Antimicrobial Resistance Monitoring System"/>
        </authorList>
    </citation>
    <scope>NUCLEOTIDE SEQUENCE</scope>
    <source>
        <strain evidence="2">CVM N57113F</strain>
    </source>
</reference>
<accession>A0A3V4SGS2</accession>
<dbReference type="Gene3D" id="1.10.260.40">
    <property type="entry name" value="lambda repressor-like DNA-binding domains"/>
    <property type="match status" value="1"/>
</dbReference>
<dbReference type="CDD" id="cd00093">
    <property type="entry name" value="HTH_XRE"/>
    <property type="match status" value="1"/>
</dbReference>
<evidence type="ECO:0000259" key="1">
    <source>
        <dbReference type="PROSITE" id="PS50943"/>
    </source>
</evidence>
<dbReference type="EMBL" id="AAKNFY010000002">
    <property type="protein sequence ID" value="ECT5876410.1"/>
    <property type="molecule type" value="Genomic_DNA"/>
</dbReference>
<sequence>MTNTLTIDAIRAERRHATCGQVSDMISTGELRRSLGLSKTAFAGLLNITRQTVVSYEIGATLPVVSVIKAASDYFNITLSFKRDVPKPGVFWVDELTTSAERRADSEQLSVATLKRQRAAVVGCSSVFDGDPLRVASWYTFLTADKATSTTNSNARLVAAVATWAGCHGVPELGELADAIRIALSAAGTNRD</sequence>
<protein>
    <submittedName>
        <fullName evidence="2">XRE family transcriptional regulator</fullName>
    </submittedName>
</protein>
<dbReference type="SMART" id="SM00530">
    <property type="entry name" value="HTH_XRE"/>
    <property type="match status" value="1"/>
</dbReference>
<dbReference type="InterPro" id="IPR010982">
    <property type="entry name" value="Lambda_DNA-bd_dom_sf"/>
</dbReference>
<dbReference type="EMBL" id="AAMHXE010000001">
    <property type="protein sequence ID" value="EDH5176355.1"/>
    <property type="molecule type" value="Genomic_DNA"/>
</dbReference>
<proteinExistence type="predicted"/>
<dbReference type="InterPro" id="IPR001387">
    <property type="entry name" value="Cro/C1-type_HTH"/>
</dbReference>
<reference evidence="3" key="1">
    <citation type="submission" date="2018-07" db="EMBL/GenBank/DDBJ databases">
        <authorList>
            <consortium name="GenomeTrakr network: Whole genome sequencing for foodborne pathogen traceback"/>
        </authorList>
    </citation>
    <scope>NUCLEOTIDE SEQUENCE</scope>
    <source>
        <strain evidence="3">FSIS1701107</strain>
    </source>
</reference>
<evidence type="ECO:0000313" key="3">
    <source>
        <dbReference type="EMBL" id="EDH5176355.1"/>
    </source>
</evidence>
<dbReference type="PROSITE" id="PS50943">
    <property type="entry name" value="HTH_CROC1"/>
    <property type="match status" value="1"/>
</dbReference>
<evidence type="ECO:0000313" key="2">
    <source>
        <dbReference type="EMBL" id="ECT5876410.1"/>
    </source>
</evidence>
<dbReference type="GO" id="GO:0003677">
    <property type="term" value="F:DNA binding"/>
    <property type="evidence" value="ECO:0007669"/>
    <property type="project" value="InterPro"/>
</dbReference>
<dbReference type="Pfam" id="PF01381">
    <property type="entry name" value="HTH_3"/>
    <property type="match status" value="1"/>
</dbReference>
<name>A0A3V4SGS2_SALET</name>
<organism evidence="3">
    <name type="scientific">Salmonella enterica subsp. enterica serovar Altona</name>
    <dbReference type="NCBI Taxonomy" id="1151173"/>
    <lineage>
        <taxon>Bacteria</taxon>
        <taxon>Pseudomonadati</taxon>
        <taxon>Pseudomonadota</taxon>
        <taxon>Gammaproteobacteria</taxon>
        <taxon>Enterobacterales</taxon>
        <taxon>Enterobacteriaceae</taxon>
        <taxon>Salmonella</taxon>
    </lineage>
</organism>
<comment type="caution">
    <text evidence="3">The sequence shown here is derived from an EMBL/GenBank/DDBJ whole genome shotgun (WGS) entry which is preliminary data.</text>
</comment>
<gene>
    <name evidence="2" type="ORF">A3Z14_05560</name>
    <name evidence="3" type="ORF">CB082_02865</name>
</gene>
<dbReference type="SUPFAM" id="SSF47413">
    <property type="entry name" value="lambda repressor-like DNA-binding domains"/>
    <property type="match status" value="1"/>
</dbReference>